<organism evidence="1 2">
    <name type="scientific">Streptomyces varsoviensis</name>
    <dbReference type="NCBI Taxonomy" id="67373"/>
    <lineage>
        <taxon>Bacteria</taxon>
        <taxon>Bacillati</taxon>
        <taxon>Actinomycetota</taxon>
        <taxon>Actinomycetes</taxon>
        <taxon>Kitasatosporales</taxon>
        <taxon>Streptomycetaceae</taxon>
        <taxon>Streptomyces</taxon>
    </lineage>
</organism>
<evidence type="ECO:0000313" key="1">
    <source>
        <dbReference type="EMBL" id="KOG91744.1"/>
    </source>
</evidence>
<dbReference type="Proteomes" id="UP000037020">
    <property type="component" value="Unassembled WGS sequence"/>
</dbReference>
<proteinExistence type="predicted"/>
<sequence length="60" mass="5967">AMGLPASALKQGTQDAAPMAEMKLVLGADFKGAGVPIGAPSKAPSGIQKVEADDENICAK</sequence>
<name>A0ABR5JE72_9ACTN</name>
<reference evidence="1 2" key="1">
    <citation type="submission" date="2015-07" db="EMBL/GenBank/DDBJ databases">
        <authorList>
            <person name="Ju K.-S."/>
            <person name="Doroghazi J.R."/>
            <person name="Metcalf W.W."/>
        </authorList>
    </citation>
    <scope>NUCLEOTIDE SEQUENCE [LARGE SCALE GENOMIC DNA]</scope>
    <source>
        <strain evidence="1 2">NRRL B-3589</strain>
    </source>
</reference>
<comment type="caution">
    <text evidence="1">The sequence shown here is derived from an EMBL/GenBank/DDBJ whole genome shotgun (WGS) entry which is preliminary data.</text>
</comment>
<protein>
    <recommendedName>
        <fullName evidence="3">LytR family transcriptional regulator</fullName>
    </recommendedName>
</protein>
<feature type="non-terminal residue" evidence="1">
    <location>
        <position position="1"/>
    </location>
</feature>
<dbReference type="EMBL" id="LGUT01000107">
    <property type="protein sequence ID" value="KOG91744.1"/>
    <property type="molecule type" value="Genomic_DNA"/>
</dbReference>
<evidence type="ECO:0008006" key="3">
    <source>
        <dbReference type="Google" id="ProtNLM"/>
    </source>
</evidence>
<gene>
    <name evidence="1" type="ORF">ADK38_01470</name>
</gene>
<evidence type="ECO:0000313" key="2">
    <source>
        <dbReference type="Proteomes" id="UP000037020"/>
    </source>
</evidence>
<keyword evidence="2" id="KW-1185">Reference proteome</keyword>
<accession>A0ABR5JE72</accession>